<comment type="caution">
    <text evidence="2">The sequence shown here is derived from an EMBL/GenBank/DDBJ whole genome shotgun (WGS) entry which is preliminary data.</text>
</comment>
<evidence type="ECO:0000313" key="3">
    <source>
        <dbReference type="Proteomes" id="UP000230233"/>
    </source>
</evidence>
<keyword evidence="3" id="KW-1185">Reference proteome</keyword>
<dbReference type="PANTHER" id="PTHR23015:SF4">
    <property type="entry name" value="DUF38 DOMAIN-CONTAINING PROTEIN-RELATED"/>
    <property type="match status" value="1"/>
</dbReference>
<sequence length="325" mass="38666">MPKNQQCSLADMPENVMMQILENSHFRSILTLRKVSHDLRNFIDDKKPDMKLEIVKIRIGYSRVKMVLHDLSKSKPARIKYMGKEEICEEEIPQNRKFRKAVILKSEDFLDSFFKDFQIILNLQTTKILQRFSLTVYKIPEELKKVLRTKPLKTQCFAITTSDPYEILDVISLIDSRNLKEICFYNIDDMPEEIWDFEEIVKLEQWKKPTILEIVEFYVYLEVQNFFHFTQADFRILEITVEDILELKKNYLQMPSFEFVHVEYKNLIGGIDQLGPSFLETDNQKQKWFFKFLENPEFLLEISLSPKHLYFQKIPVSNVPDGALI</sequence>
<dbReference type="InterPro" id="IPR001810">
    <property type="entry name" value="F-box_dom"/>
</dbReference>
<dbReference type="GO" id="GO:0045087">
    <property type="term" value="P:innate immune response"/>
    <property type="evidence" value="ECO:0007669"/>
    <property type="project" value="TreeGrafter"/>
</dbReference>
<accession>A0A2G5TPF2</accession>
<protein>
    <recommendedName>
        <fullName evidence="1">F-box domain-containing protein</fullName>
    </recommendedName>
</protein>
<evidence type="ECO:0000313" key="2">
    <source>
        <dbReference type="EMBL" id="PIC29189.1"/>
    </source>
</evidence>
<dbReference type="InterPro" id="IPR040161">
    <property type="entry name" value="FB224"/>
</dbReference>
<dbReference type="AlphaFoldDB" id="A0A2G5TPF2"/>
<dbReference type="Pfam" id="PF00646">
    <property type="entry name" value="F-box"/>
    <property type="match status" value="1"/>
</dbReference>
<dbReference type="CDD" id="cd22150">
    <property type="entry name" value="F-box_CeFBXA-like"/>
    <property type="match status" value="1"/>
</dbReference>
<dbReference type="PANTHER" id="PTHR23015">
    <property type="entry name" value="UNCHARACTERIZED C.ELEGANS PROTEIN"/>
    <property type="match status" value="1"/>
</dbReference>
<organism evidence="2 3">
    <name type="scientific">Caenorhabditis nigoni</name>
    <dbReference type="NCBI Taxonomy" id="1611254"/>
    <lineage>
        <taxon>Eukaryota</taxon>
        <taxon>Metazoa</taxon>
        <taxon>Ecdysozoa</taxon>
        <taxon>Nematoda</taxon>
        <taxon>Chromadorea</taxon>
        <taxon>Rhabditida</taxon>
        <taxon>Rhabditina</taxon>
        <taxon>Rhabditomorpha</taxon>
        <taxon>Rhabditoidea</taxon>
        <taxon>Rhabditidae</taxon>
        <taxon>Peloderinae</taxon>
        <taxon>Caenorhabditis</taxon>
    </lineage>
</organism>
<dbReference type="Proteomes" id="UP000230233">
    <property type="component" value="Chromosome V"/>
</dbReference>
<proteinExistence type="predicted"/>
<dbReference type="PROSITE" id="PS50181">
    <property type="entry name" value="FBOX"/>
    <property type="match status" value="1"/>
</dbReference>
<gene>
    <name evidence="2" type="primary">Cnig_chr_V.g20859</name>
    <name evidence="2" type="ORF">B9Z55_020859</name>
</gene>
<name>A0A2G5TPF2_9PELO</name>
<dbReference type="EMBL" id="PDUG01000005">
    <property type="protein sequence ID" value="PIC29189.1"/>
    <property type="molecule type" value="Genomic_DNA"/>
</dbReference>
<reference evidence="3" key="1">
    <citation type="submission" date="2017-10" db="EMBL/GenBank/DDBJ databases">
        <title>Rapid genome shrinkage in a self-fertile nematode reveals novel sperm competition proteins.</title>
        <authorList>
            <person name="Yin D."/>
            <person name="Schwarz E.M."/>
            <person name="Thomas C.G."/>
            <person name="Felde R.L."/>
            <person name="Korf I.F."/>
            <person name="Cutter A.D."/>
            <person name="Schartner C.M."/>
            <person name="Ralston E.J."/>
            <person name="Meyer B.J."/>
            <person name="Haag E.S."/>
        </authorList>
    </citation>
    <scope>NUCLEOTIDE SEQUENCE [LARGE SCALE GENOMIC DNA]</scope>
    <source>
        <strain evidence="3">JU1422</strain>
    </source>
</reference>
<feature type="domain" description="F-box" evidence="1">
    <location>
        <begin position="6"/>
        <end position="55"/>
    </location>
</feature>
<dbReference type="SMART" id="SM00256">
    <property type="entry name" value="FBOX"/>
    <property type="match status" value="1"/>
</dbReference>
<dbReference type="Pfam" id="PF01827">
    <property type="entry name" value="FTH"/>
    <property type="match status" value="1"/>
</dbReference>
<dbReference type="InterPro" id="IPR002900">
    <property type="entry name" value="DUF38/FTH_CAE_spp"/>
</dbReference>
<evidence type="ECO:0000259" key="1">
    <source>
        <dbReference type="PROSITE" id="PS50181"/>
    </source>
</evidence>
<dbReference type="OrthoDB" id="5835202at2759"/>